<dbReference type="STRING" id="329884.A0A4V5ND62"/>
<name>A0A4V5ND62_9PEZI</name>
<feature type="non-terminal residue" evidence="2">
    <location>
        <position position="1"/>
    </location>
</feature>
<feature type="compositionally biased region" description="Polar residues" evidence="1">
    <location>
        <begin position="65"/>
        <end position="77"/>
    </location>
</feature>
<dbReference type="EMBL" id="NAJQ01001124">
    <property type="protein sequence ID" value="TKA62129.1"/>
    <property type="molecule type" value="Genomic_DNA"/>
</dbReference>
<feature type="region of interest" description="Disordered" evidence="1">
    <location>
        <begin position="158"/>
        <end position="205"/>
    </location>
</feature>
<gene>
    <name evidence="2" type="ORF">B0A55_11410</name>
</gene>
<organism evidence="2 3">
    <name type="scientific">Friedmanniomyces simplex</name>
    <dbReference type="NCBI Taxonomy" id="329884"/>
    <lineage>
        <taxon>Eukaryota</taxon>
        <taxon>Fungi</taxon>
        <taxon>Dikarya</taxon>
        <taxon>Ascomycota</taxon>
        <taxon>Pezizomycotina</taxon>
        <taxon>Dothideomycetes</taxon>
        <taxon>Dothideomycetidae</taxon>
        <taxon>Mycosphaerellales</taxon>
        <taxon>Teratosphaeriaceae</taxon>
        <taxon>Friedmanniomyces</taxon>
    </lineage>
</organism>
<evidence type="ECO:0000313" key="2">
    <source>
        <dbReference type="EMBL" id="TKA62129.1"/>
    </source>
</evidence>
<evidence type="ECO:0000313" key="3">
    <source>
        <dbReference type="Proteomes" id="UP000309340"/>
    </source>
</evidence>
<sequence length="205" mass="22658">ANQARLSTPMSLAQNAPLSPPASPGPNSVLSPLNIPHALYVPPQQTSAGSTPVPTGRNRIPENTIWESTALPQQPSPLTIEPERAKHPPFNPQDYINMRKPWEAEMRKQHPQSYNVGMEIKVHEMEDASVFSRNPTPSVKARKFGRSVVNLLRTKSHFADSRVPPLPSSSPLPPGEPPRNVSNSQRSRKSFEKQQFQNNVDALGL</sequence>
<reference evidence="2 3" key="1">
    <citation type="submission" date="2017-03" db="EMBL/GenBank/DDBJ databases">
        <title>Genomes of endolithic fungi from Antarctica.</title>
        <authorList>
            <person name="Coleine C."/>
            <person name="Masonjones S."/>
            <person name="Stajich J.E."/>
        </authorList>
    </citation>
    <scope>NUCLEOTIDE SEQUENCE [LARGE SCALE GENOMIC DNA]</scope>
    <source>
        <strain evidence="2 3">CCFEE 5184</strain>
    </source>
</reference>
<feature type="compositionally biased region" description="Pro residues" evidence="1">
    <location>
        <begin position="164"/>
        <end position="177"/>
    </location>
</feature>
<feature type="compositionally biased region" description="Polar residues" evidence="1">
    <location>
        <begin position="43"/>
        <end position="53"/>
    </location>
</feature>
<dbReference type="OrthoDB" id="10264306at2759"/>
<feature type="compositionally biased region" description="Polar residues" evidence="1">
    <location>
        <begin position="193"/>
        <end position="205"/>
    </location>
</feature>
<evidence type="ECO:0000256" key="1">
    <source>
        <dbReference type="SAM" id="MobiDB-lite"/>
    </source>
</evidence>
<proteinExistence type="predicted"/>
<accession>A0A4V5ND62</accession>
<comment type="caution">
    <text evidence="2">The sequence shown here is derived from an EMBL/GenBank/DDBJ whole genome shotgun (WGS) entry which is preliminary data.</text>
</comment>
<feature type="region of interest" description="Disordered" evidence="1">
    <location>
        <begin position="1"/>
        <end position="92"/>
    </location>
</feature>
<dbReference type="AlphaFoldDB" id="A0A4V5ND62"/>
<keyword evidence="3" id="KW-1185">Reference proteome</keyword>
<dbReference type="Proteomes" id="UP000309340">
    <property type="component" value="Unassembled WGS sequence"/>
</dbReference>
<feature type="compositionally biased region" description="Polar residues" evidence="1">
    <location>
        <begin position="1"/>
        <end position="17"/>
    </location>
</feature>
<protein>
    <submittedName>
        <fullName evidence="2">Uncharacterized protein</fullName>
    </submittedName>
</protein>